<dbReference type="SMART" id="SM00248">
    <property type="entry name" value="ANK"/>
    <property type="match status" value="3"/>
</dbReference>
<dbReference type="Gene3D" id="1.25.40.20">
    <property type="entry name" value="Ankyrin repeat-containing domain"/>
    <property type="match status" value="1"/>
</dbReference>
<feature type="repeat" description="ANK" evidence="3">
    <location>
        <begin position="72"/>
        <end position="101"/>
    </location>
</feature>
<keyword evidence="2 3" id="KW-0040">ANK repeat</keyword>
<name>A0A9N8JDC8_9PEZI</name>
<reference evidence="4" key="1">
    <citation type="submission" date="2020-06" db="EMBL/GenBank/DDBJ databases">
        <authorList>
            <person name="Onetto C."/>
        </authorList>
    </citation>
    <scope>NUCLEOTIDE SEQUENCE</scope>
</reference>
<dbReference type="EMBL" id="CAIJEN010000003">
    <property type="protein sequence ID" value="CAD0083721.1"/>
    <property type="molecule type" value="Genomic_DNA"/>
</dbReference>
<gene>
    <name evidence="4" type="ORF">AWRI4619_LOCUS2288</name>
</gene>
<keyword evidence="5" id="KW-1185">Reference proteome</keyword>
<dbReference type="AlphaFoldDB" id="A0A9N8JDC8"/>
<dbReference type="Proteomes" id="UP000716446">
    <property type="component" value="Unassembled WGS sequence"/>
</dbReference>
<protein>
    <recommendedName>
        <fullName evidence="6">Ankyrin</fullName>
    </recommendedName>
</protein>
<dbReference type="PANTHER" id="PTHR24198:SF165">
    <property type="entry name" value="ANKYRIN REPEAT-CONTAINING PROTEIN-RELATED"/>
    <property type="match status" value="1"/>
</dbReference>
<sequence length="135" mass="14087">MFGYALQAAADAEGNDDIVELLLDNHGADGNYVGGTWGTALQVASEAGFKSAILLLLSRGADPNIVAGWHGTALQAAAYRGFRRIVDILLEHGADVDIQGGARNNAIQAGMEGHDGPNPELAQFLQSQSKARTNG</sequence>
<evidence type="ECO:0000256" key="1">
    <source>
        <dbReference type="ARBA" id="ARBA00022737"/>
    </source>
</evidence>
<proteinExistence type="predicted"/>
<dbReference type="Pfam" id="PF12796">
    <property type="entry name" value="Ank_2"/>
    <property type="match status" value="1"/>
</dbReference>
<dbReference type="PROSITE" id="PS50297">
    <property type="entry name" value="ANK_REP_REGION"/>
    <property type="match status" value="1"/>
</dbReference>
<evidence type="ECO:0000313" key="5">
    <source>
        <dbReference type="Proteomes" id="UP000716446"/>
    </source>
</evidence>
<dbReference type="PANTHER" id="PTHR24198">
    <property type="entry name" value="ANKYRIN REPEAT AND PROTEIN KINASE DOMAIN-CONTAINING PROTEIN"/>
    <property type="match status" value="1"/>
</dbReference>
<evidence type="ECO:0000313" key="4">
    <source>
        <dbReference type="EMBL" id="CAD0083721.1"/>
    </source>
</evidence>
<evidence type="ECO:0000256" key="3">
    <source>
        <dbReference type="PROSITE-ProRule" id="PRU00023"/>
    </source>
</evidence>
<keyword evidence="1" id="KW-0677">Repeat</keyword>
<dbReference type="InterPro" id="IPR036770">
    <property type="entry name" value="Ankyrin_rpt-contain_sf"/>
</dbReference>
<organism evidence="4 5">
    <name type="scientific">Aureobasidium vineae</name>
    <dbReference type="NCBI Taxonomy" id="2773715"/>
    <lineage>
        <taxon>Eukaryota</taxon>
        <taxon>Fungi</taxon>
        <taxon>Dikarya</taxon>
        <taxon>Ascomycota</taxon>
        <taxon>Pezizomycotina</taxon>
        <taxon>Dothideomycetes</taxon>
        <taxon>Dothideomycetidae</taxon>
        <taxon>Dothideales</taxon>
        <taxon>Saccotheciaceae</taxon>
        <taxon>Aureobasidium</taxon>
    </lineage>
</organism>
<dbReference type="PROSITE" id="PS50088">
    <property type="entry name" value="ANK_REPEAT"/>
    <property type="match status" value="1"/>
</dbReference>
<dbReference type="InterPro" id="IPR002110">
    <property type="entry name" value="Ankyrin_rpt"/>
</dbReference>
<accession>A0A9N8JDC8</accession>
<dbReference type="SUPFAM" id="SSF48403">
    <property type="entry name" value="Ankyrin repeat"/>
    <property type="match status" value="1"/>
</dbReference>
<evidence type="ECO:0000256" key="2">
    <source>
        <dbReference type="ARBA" id="ARBA00023043"/>
    </source>
</evidence>
<evidence type="ECO:0008006" key="6">
    <source>
        <dbReference type="Google" id="ProtNLM"/>
    </source>
</evidence>
<comment type="caution">
    <text evidence="4">The sequence shown here is derived from an EMBL/GenBank/DDBJ whole genome shotgun (WGS) entry which is preliminary data.</text>
</comment>